<name>A0A9X1NNK2_9ACTN</name>
<feature type="site" description="Lowers pKa of active site Tyr" evidence="6">
    <location>
        <position position="32"/>
    </location>
</feature>
<dbReference type="InterPro" id="IPR018170">
    <property type="entry name" value="Aldo/ket_reductase_CS"/>
</dbReference>
<evidence type="ECO:0000256" key="5">
    <source>
        <dbReference type="PIRSR" id="PIRSR000097-2"/>
    </source>
</evidence>
<evidence type="ECO:0000313" key="9">
    <source>
        <dbReference type="EMBL" id="MCD5317026.1"/>
    </source>
</evidence>
<evidence type="ECO:0000256" key="2">
    <source>
        <dbReference type="ARBA" id="ARBA00022857"/>
    </source>
</evidence>
<dbReference type="PROSITE" id="PS00062">
    <property type="entry name" value="ALDOKETO_REDUCTASE_2"/>
    <property type="match status" value="1"/>
</dbReference>
<comment type="similarity">
    <text evidence="1">Belongs to the aldo/keto reductase family.</text>
</comment>
<dbReference type="PANTHER" id="PTHR43827">
    <property type="entry name" value="2,5-DIKETO-D-GLUCONIC ACID REDUCTASE"/>
    <property type="match status" value="1"/>
</dbReference>
<protein>
    <submittedName>
        <fullName evidence="9">Aldo/keto reductase</fullName>
    </submittedName>
</protein>
<feature type="active site" description="Proton donor" evidence="4">
    <location>
        <position position="7"/>
    </location>
</feature>
<dbReference type="SUPFAM" id="SSF51430">
    <property type="entry name" value="NAD(P)-linked oxidoreductase"/>
    <property type="match status" value="1"/>
</dbReference>
<evidence type="ECO:0000256" key="1">
    <source>
        <dbReference type="ARBA" id="ARBA00007905"/>
    </source>
</evidence>
<proteinExistence type="inferred from homology"/>
<feature type="compositionally biased region" description="Basic and acidic residues" evidence="7">
    <location>
        <begin position="227"/>
        <end position="236"/>
    </location>
</feature>
<dbReference type="InterPro" id="IPR023210">
    <property type="entry name" value="NADP_OxRdtase_dom"/>
</dbReference>
<feature type="compositionally biased region" description="Acidic residues" evidence="7">
    <location>
        <begin position="245"/>
        <end position="254"/>
    </location>
</feature>
<gene>
    <name evidence="9" type="ORF">LR394_39635</name>
</gene>
<dbReference type="PIRSF" id="PIRSF000097">
    <property type="entry name" value="AKR"/>
    <property type="match status" value="1"/>
</dbReference>
<evidence type="ECO:0000256" key="6">
    <source>
        <dbReference type="PIRSR" id="PIRSR000097-3"/>
    </source>
</evidence>
<evidence type="ECO:0000256" key="4">
    <source>
        <dbReference type="PIRSR" id="PIRSR000097-1"/>
    </source>
</evidence>
<dbReference type="PROSITE" id="PS00063">
    <property type="entry name" value="ALDOKETO_REDUCTASE_3"/>
    <property type="match status" value="1"/>
</dbReference>
<evidence type="ECO:0000259" key="8">
    <source>
        <dbReference type="Pfam" id="PF00248"/>
    </source>
</evidence>
<dbReference type="Gene3D" id="3.20.20.100">
    <property type="entry name" value="NADP-dependent oxidoreductase domain"/>
    <property type="match status" value="1"/>
</dbReference>
<keyword evidence="3" id="KW-0560">Oxidoreductase</keyword>
<dbReference type="PRINTS" id="PR00069">
    <property type="entry name" value="ALDKETRDTASE"/>
</dbReference>
<reference evidence="9" key="1">
    <citation type="submission" date="2021-11" db="EMBL/GenBank/DDBJ databases">
        <title>Streptomyces corallinus and Kineosporia corallina sp. nov., two new coral-derived marine actinobacteria.</title>
        <authorList>
            <person name="Buangrab K."/>
            <person name="Sutthacheep M."/>
            <person name="Yeemin T."/>
            <person name="Harunari E."/>
            <person name="Igarashi Y."/>
            <person name="Sripreechasak P."/>
            <person name="Kanchanasin P."/>
            <person name="Tanasupawat S."/>
            <person name="Phongsopitanun W."/>
        </authorList>
    </citation>
    <scope>NUCLEOTIDE SEQUENCE</scope>
    <source>
        <strain evidence="9">JCM 31032</strain>
    </source>
</reference>
<feature type="region of interest" description="Disordered" evidence="7">
    <location>
        <begin position="227"/>
        <end position="254"/>
    </location>
</feature>
<dbReference type="InterPro" id="IPR020471">
    <property type="entry name" value="AKR"/>
</dbReference>
<evidence type="ECO:0000313" key="10">
    <source>
        <dbReference type="Proteomes" id="UP001138997"/>
    </source>
</evidence>
<dbReference type="InterPro" id="IPR036812">
    <property type="entry name" value="NAD(P)_OxRdtase_dom_sf"/>
</dbReference>
<comment type="caution">
    <text evidence="9">The sequence shown here is derived from an EMBL/GenBank/DDBJ whole genome shotgun (WGS) entry which is preliminary data.</text>
</comment>
<evidence type="ECO:0000256" key="3">
    <source>
        <dbReference type="ARBA" id="ARBA00023002"/>
    </source>
</evidence>
<dbReference type="EMBL" id="JAJOMB010000039">
    <property type="protein sequence ID" value="MCD5317026.1"/>
    <property type="molecule type" value="Genomic_DNA"/>
</dbReference>
<sequence length="254" mass="28575">MDTAAQYGNERQVGEGIRRSGVQRSMIVVETKLWISDFGYDQTLSGFDKSARKLGLEQIDLLILHHPAPQRFDQTLQAYRALEKLLADQRVRAIGVSNFTAEHLRRLIARTAIVPAVNQVELHPYFSQPGLREVHAQHGIITQAWSPIGGITFYPGWGADRRNVMRDPVIARIAHVHGRSPAQIMLRWHIQQGRSAIPKSVDPQRIAENLNIFDFALSEKELADIDDLDTGRRTGPDPDAQIPEDVLELSIPDD</sequence>
<keyword evidence="2" id="KW-0521">NADP</keyword>
<feature type="binding site" evidence="5">
    <location>
        <position position="65"/>
    </location>
    <ligand>
        <name>substrate</name>
    </ligand>
</feature>
<organism evidence="9 10">
    <name type="scientific">Kineosporia babensis</name>
    <dbReference type="NCBI Taxonomy" id="499548"/>
    <lineage>
        <taxon>Bacteria</taxon>
        <taxon>Bacillati</taxon>
        <taxon>Actinomycetota</taxon>
        <taxon>Actinomycetes</taxon>
        <taxon>Kineosporiales</taxon>
        <taxon>Kineosporiaceae</taxon>
        <taxon>Kineosporia</taxon>
    </lineage>
</organism>
<dbReference type="AlphaFoldDB" id="A0A9X1NNK2"/>
<accession>A0A9X1NNK2</accession>
<evidence type="ECO:0000256" key="7">
    <source>
        <dbReference type="SAM" id="MobiDB-lite"/>
    </source>
</evidence>
<dbReference type="Pfam" id="PF00248">
    <property type="entry name" value="Aldo_ket_red"/>
    <property type="match status" value="1"/>
</dbReference>
<dbReference type="GO" id="GO:0016616">
    <property type="term" value="F:oxidoreductase activity, acting on the CH-OH group of donors, NAD or NADP as acceptor"/>
    <property type="evidence" value="ECO:0007669"/>
    <property type="project" value="UniProtKB-ARBA"/>
</dbReference>
<dbReference type="PANTHER" id="PTHR43827:SF3">
    <property type="entry name" value="NADP-DEPENDENT OXIDOREDUCTASE DOMAIN-CONTAINING PROTEIN"/>
    <property type="match status" value="1"/>
</dbReference>
<dbReference type="Proteomes" id="UP001138997">
    <property type="component" value="Unassembled WGS sequence"/>
</dbReference>
<keyword evidence="10" id="KW-1185">Reference proteome</keyword>
<feature type="domain" description="NADP-dependent oxidoreductase" evidence="8">
    <location>
        <begin position="2"/>
        <end position="229"/>
    </location>
</feature>